<organism evidence="1 2">
    <name type="scientific">Candidatus Pedobacter colombiensis</name>
    <dbReference type="NCBI Taxonomy" id="3121371"/>
    <lineage>
        <taxon>Bacteria</taxon>
        <taxon>Pseudomonadati</taxon>
        <taxon>Bacteroidota</taxon>
        <taxon>Sphingobacteriia</taxon>
        <taxon>Sphingobacteriales</taxon>
        <taxon>Sphingobacteriaceae</taxon>
        <taxon>Pedobacter</taxon>
    </lineage>
</organism>
<reference evidence="1" key="1">
    <citation type="submission" date="2023-03" db="EMBL/GenBank/DDBJ databases">
        <title>Andean soil-derived lignocellulolytic bacterial consortium as a source of novel taxa and putative plastic-active enzymes.</title>
        <authorList>
            <person name="Diaz-Garcia L."/>
            <person name="Chuvochina M."/>
            <person name="Feuerriegel G."/>
            <person name="Bunk B."/>
            <person name="Sproer C."/>
            <person name="Streit W.R."/>
            <person name="Rodriguez L.M."/>
            <person name="Overmann J."/>
            <person name="Jimenez D.J."/>
        </authorList>
    </citation>
    <scope>NUCLEOTIDE SEQUENCE</scope>
    <source>
        <strain evidence="1">MAG 3858</strain>
    </source>
</reference>
<protein>
    <submittedName>
        <fullName evidence="1">Uncharacterized protein</fullName>
    </submittedName>
</protein>
<sequence length="228" mass="26393">MIEHITRQFVFDNYKAITSVIIDIQKAMFDSDPLFEDGDDGKWYTEMHDALNIPVNDIKKYYSVVSFDHSDISTFTIALSEKLTKLLTKFNVSELIIIAHVKLNFIGNPSNRYQPFQKAIKKFKDITKDLQYEEAFKISLTDLPSLIEIAFWIERCDARAPEFIYFSDVDETIAFYLCKSGGIHIIEYGKEIVFDELIENLDMHFVNGHCEEKFSAGSKIEGRQSSRN</sequence>
<dbReference type="EMBL" id="CP119313">
    <property type="protein sequence ID" value="WEK21077.1"/>
    <property type="molecule type" value="Genomic_DNA"/>
</dbReference>
<accession>A0AAJ6B7G4</accession>
<proteinExistence type="predicted"/>
<dbReference type="AlphaFoldDB" id="A0AAJ6B7G4"/>
<evidence type="ECO:0000313" key="1">
    <source>
        <dbReference type="EMBL" id="WEK21077.1"/>
    </source>
</evidence>
<dbReference type="Proteomes" id="UP001214530">
    <property type="component" value="Chromosome"/>
</dbReference>
<name>A0AAJ6B7G4_9SPHI</name>
<gene>
    <name evidence="1" type="ORF">P0Y49_07980</name>
</gene>
<evidence type="ECO:0000313" key="2">
    <source>
        <dbReference type="Proteomes" id="UP001214530"/>
    </source>
</evidence>